<keyword evidence="1" id="KW-0539">Nucleus</keyword>
<dbReference type="EnsemblMetazoa" id="XM_030985966">
    <property type="protein sequence ID" value="XP_030841826"/>
    <property type="gene ID" value="LOC752136"/>
</dbReference>
<dbReference type="InterPro" id="IPR038489">
    <property type="entry name" value="SUFU_C_sf"/>
</dbReference>
<reference evidence="6" key="1">
    <citation type="submission" date="2015-02" db="EMBL/GenBank/DDBJ databases">
        <title>Genome sequencing for Strongylocentrotus purpuratus.</title>
        <authorList>
            <person name="Murali S."/>
            <person name="Liu Y."/>
            <person name="Vee V."/>
            <person name="English A."/>
            <person name="Wang M."/>
            <person name="Skinner E."/>
            <person name="Han Y."/>
            <person name="Muzny D.M."/>
            <person name="Worley K.C."/>
            <person name="Gibbs R.A."/>
        </authorList>
    </citation>
    <scope>NUCLEOTIDE SEQUENCE</scope>
</reference>
<dbReference type="SUPFAM" id="SSF103359">
    <property type="entry name" value="Suppressor of Fused, N-terminal domain"/>
    <property type="match status" value="1"/>
</dbReference>
<keyword evidence="1" id="KW-0963">Cytoplasm</keyword>
<dbReference type="InterPro" id="IPR016591">
    <property type="entry name" value="Suppressor_of_fused_euk"/>
</dbReference>
<dbReference type="InterPro" id="IPR037181">
    <property type="entry name" value="SUFU_N"/>
</dbReference>
<sequence length="455" mass="50362">MEQQQREAEHGTAPVPALPGGLDAVYTACRRLYVDQPNPLQVTAVLKYWLNGPDPLDFISMYSNPGEPGHGIPPHWHYVSFGLSDLFGDGRVHEIPTGPNGPSGFGFELTFRLKKEPTETAPPTWPAELMQGLARYVFQSGNTLCNGDHVSWHSPLDNSESRIQHMLMADDSQLPTITTPHGTVSFVQIVGVCSEELQASQRWNGLGMLDLLKSMEVAGGSWLVTDMRRGETIFEVNPLLMEEVERGIDTEGSNLSGVCARCSWDPVGDWTDETDTPRISQIETEQIRQALTRGLSNDKPILPPISGKQGEEDTNQGLNRRPSTESETDTRSSIFELGNSRYLDGVSIKLNLEAAALLSLAVRGRLTHGRHFTFKNVANDCAITLVSPSVEGSFVEENHPFVAKGPWLQLLIRSDFAETMANDLEFLQSTDNLELPKIIDWRDNKLTLTITPDET</sequence>
<comment type="subcellular location">
    <subcellularLocation>
        <location evidence="1">Cytoplasm</location>
    </subcellularLocation>
    <subcellularLocation>
        <location evidence="1">Nucleus</location>
    </subcellularLocation>
</comment>
<comment type="similarity">
    <text evidence="1">Belongs to the SUFU family.</text>
</comment>
<dbReference type="KEGG" id="spu:752136"/>
<dbReference type="GO" id="GO:0005737">
    <property type="term" value="C:cytoplasm"/>
    <property type="evidence" value="ECO:0000318"/>
    <property type="project" value="GO_Central"/>
</dbReference>
<dbReference type="InterPro" id="IPR020941">
    <property type="entry name" value="SUFU-like_domain"/>
</dbReference>
<dbReference type="Proteomes" id="UP000007110">
    <property type="component" value="Unassembled WGS sequence"/>
</dbReference>
<dbReference type="Pfam" id="PF12470">
    <property type="entry name" value="SUFU_C"/>
    <property type="match status" value="1"/>
</dbReference>
<feature type="domain" description="Suppressor of fused-like" evidence="3">
    <location>
        <begin position="52"/>
        <end position="229"/>
    </location>
</feature>
<dbReference type="PIRSF" id="PIRSF011844">
    <property type="entry name" value="Suppressor_of_fused_protein"/>
    <property type="match status" value="1"/>
</dbReference>
<dbReference type="OrthoDB" id="10038834at2759"/>
<dbReference type="OMA" id="RVHXIVG"/>
<dbReference type="Pfam" id="PF05076">
    <property type="entry name" value="SUFU"/>
    <property type="match status" value="1"/>
</dbReference>
<feature type="region of interest" description="Disordered" evidence="2">
    <location>
        <begin position="296"/>
        <end position="332"/>
    </location>
</feature>
<proteinExistence type="inferred from homology"/>
<dbReference type="InterPro" id="IPR007768">
    <property type="entry name" value="Suppressor_of_fused"/>
</dbReference>
<keyword evidence="6" id="KW-1185">Reference proteome</keyword>
<reference evidence="5" key="2">
    <citation type="submission" date="2021-01" db="UniProtKB">
        <authorList>
            <consortium name="EnsemblMetazoa"/>
        </authorList>
    </citation>
    <scope>IDENTIFICATION</scope>
</reference>
<dbReference type="AlphaFoldDB" id="A0A7M7NUS9"/>
<dbReference type="PANTHER" id="PTHR10928">
    <property type="entry name" value="SUPPRESSOR OF FUSED"/>
    <property type="match status" value="1"/>
</dbReference>
<evidence type="ECO:0000313" key="6">
    <source>
        <dbReference type="Proteomes" id="UP000007110"/>
    </source>
</evidence>
<dbReference type="InParanoid" id="A0A7M7NUS9"/>
<dbReference type="PANTHER" id="PTHR10928:SF2">
    <property type="entry name" value="SUPPRESSOR OF FUSED HOMOLOG"/>
    <property type="match status" value="1"/>
</dbReference>
<dbReference type="InterPro" id="IPR024314">
    <property type="entry name" value="SUFU_C"/>
</dbReference>
<dbReference type="RefSeq" id="XP_030841826.1">
    <property type="nucleotide sequence ID" value="XM_030985966.1"/>
</dbReference>
<dbReference type="GO" id="GO:0045879">
    <property type="term" value="P:negative regulation of smoothened signaling pathway"/>
    <property type="evidence" value="ECO:0000318"/>
    <property type="project" value="GO_Central"/>
</dbReference>
<evidence type="ECO:0000313" key="5">
    <source>
        <dbReference type="EnsemblMetazoa" id="XP_030841826"/>
    </source>
</evidence>
<evidence type="ECO:0000256" key="2">
    <source>
        <dbReference type="SAM" id="MobiDB-lite"/>
    </source>
</evidence>
<feature type="domain" description="Suppressor of fused C-terminal" evidence="4">
    <location>
        <begin position="242"/>
        <end position="450"/>
    </location>
</feature>
<dbReference type="FunFam" id="3.30.1360.230:FF:000004">
    <property type="entry name" value="Suppressor of fused homolog"/>
    <property type="match status" value="1"/>
</dbReference>
<dbReference type="GO" id="GO:0005634">
    <property type="term" value="C:nucleus"/>
    <property type="evidence" value="ECO:0000318"/>
    <property type="project" value="GO_Central"/>
</dbReference>
<protein>
    <recommendedName>
        <fullName evidence="1">Suppressor of fused homolog</fullName>
    </recommendedName>
</protein>
<evidence type="ECO:0000259" key="3">
    <source>
        <dbReference type="Pfam" id="PF05076"/>
    </source>
</evidence>
<dbReference type="GeneID" id="752136"/>
<dbReference type="Gene3D" id="3.30.1360.230">
    <property type="entry name" value="Sufu, C-terminal domain"/>
    <property type="match status" value="1"/>
</dbReference>
<accession>A0A7M7NUS9</accession>
<evidence type="ECO:0000259" key="4">
    <source>
        <dbReference type="Pfam" id="PF12470"/>
    </source>
</evidence>
<organism evidence="5 6">
    <name type="scientific">Strongylocentrotus purpuratus</name>
    <name type="common">Purple sea urchin</name>
    <dbReference type="NCBI Taxonomy" id="7668"/>
    <lineage>
        <taxon>Eukaryota</taxon>
        <taxon>Metazoa</taxon>
        <taxon>Echinodermata</taxon>
        <taxon>Eleutherozoa</taxon>
        <taxon>Echinozoa</taxon>
        <taxon>Echinoidea</taxon>
        <taxon>Euechinoidea</taxon>
        <taxon>Echinacea</taxon>
        <taxon>Camarodonta</taxon>
        <taxon>Echinidea</taxon>
        <taxon>Strongylocentrotidae</taxon>
        <taxon>Strongylocentrotus</taxon>
    </lineage>
</organism>
<evidence type="ECO:0000256" key="1">
    <source>
        <dbReference type="PIRNR" id="PIRNR011844"/>
    </source>
</evidence>
<name>A0A7M7NUS9_STRPU</name>